<name>A0A501W532_9BACT</name>
<evidence type="ECO:0000256" key="6">
    <source>
        <dbReference type="SAM" id="Phobius"/>
    </source>
</evidence>
<dbReference type="InterPro" id="IPR050833">
    <property type="entry name" value="Poly_Biosynth_Transport"/>
</dbReference>
<feature type="transmembrane region" description="Helical" evidence="6">
    <location>
        <begin position="121"/>
        <end position="145"/>
    </location>
</feature>
<sequence>MALPIITPHLTTTDYGVAGVVTAYVTALGMVQSLGLSVVMVNTFVKHPTRFKWVWRQVHGFVSLWSVVYTMVIVGVLYFGIPEAAVENRSLLIALNCLPLLLFATTEHQANLFFQLSQRPVFIALRSLAIGGVVVGLNIFTIAYLKLGYLGWFYASFAGAGVGFVLNFHSIYVKEQLWPIFRLRLKRVRSWLRVSLPVVPHQVSFFILDISDKLILSWLRVPLRQIGVYNVASNFGSYFMAASGAVVQASSPFYMRLLAQQDSASATQQVRRLTFSLQAMYLVATTLVCLWMREIFGVLIRNADLQQAYQLAIVIVMAQNFRPMYLAVVNLLTYRELTGRLWRISLVAALSNILLNFLLIPVLGYKVAAFTTFAAFMCMGYAGYFLKEYRTQMALRYYPGFWFILTIAALSFVYSFSGVSVELKTMLTAVLFGVSILGAALLQKKLKLTS</sequence>
<feature type="transmembrane region" description="Helical" evidence="6">
    <location>
        <begin position="62"/>
        <end position="81"/>
    </location>
</feature>
<dbReference type="PANTHER" id="PTHR30250">
    <property type="entry name" value="PST FAMILY PREDICTED COLANIC ACID TRANSPORTER"/>
    <property type="match status" value="1"/>
</dbReference>
<evidence type="ECO:0000256" key="1">
    <source>
        <dbReference type="ARBA" id="ARBA00004651"/>
    </source>
</evidence>
<keyword evidence="5 6" id="KW-0472">Membrane</keyword>
<evidence type="ECO:0000313" key="8">
    <source>
        <dbReference type="Proteomes" id="UP000316727"/>
    </source>
</evidence>
<feature type="transmembrane region" description="Helical" evidence="6">
    <location>
        <begin position="423"/>
        <end position="442"/>
    </location>
</feature>
<dbReference type="OrthoDB" id="1495589at2"/>
<dbReference type="AlphaFoldDB" id="A0A501W532"/>
<dbReference type="GO" id="GO:0005886">
    <property type="term" value="C:plasma membrane"/>
    <property type="evidence" value="ECO:0007669"/>
    <property type="project" value="UniProtKB-SubCell"/>
</dbReference>
<comment type="caution">
    <text evidence="7">The sequence shown here is derived from an EMBL/GenBank/DDBJ whole genome shotgun (WGS) entry which is preliminary data.</text>
</comment>
<evidence type="ECO:0008006" key="9">
    <source>
        <dbReference type="Google" id="ProtNLM"/>
    </source>
</evidence>
<feature type="transmembrane region" description="Helical" evidence="6">
    <location>
        <begin position="275"/>
        <end position="296"/>
    </location>
</feature>
<dbReference type="PANTHER" id="PTHR30250:SF11">
    <property type="entry name" value="O-ANTIGEN TRANSPORTER-RELATED"/>
    <property type="match status" value="1"/>
</dbReference>
<dbReference type="Proteomes" id="UP000316727">
    <property type="component" value="Unassembled WGS sequence"/>
</dbReference>
<dbReference type="EMBL" id="VFRQ01000003">
    <property type="protein sequence ID" value="TPE44709.1"/>
    <property type="molecule type" value="Genomic_DNA"/>
</dbReference>
<feature type="transmembrane region" description="Helical" evidence="6">
    <location>
        <begin position="93"/>
        <end position="114"/>
    </location>
</feature>
<feature type="transmembrane region" description="Helical" evidence="6">
    <location>
        <begin position="398"/>
        <end position="417"/>
    </location>
</feature>
<keyword evidence="4 6" id="KW-1133">Transmembrane helix</keyword>
<evidence type="ECO:0000313" key="7">
    <source>
        <dbReference type="EMBL" id="TPE44709.1"/>
    </source>
</evidence>
<evidence type="ECO:0000256" key="2">
    <source>
        <dbReference type="ARBA" id="ARBA00022475"/>
    </source>
</evidence>
<feature type="transmembrane region" description="Helical" evidence="6">
    <location>
        <begin position="235"/>
        <end position="254"/>
    </location>
</feature>
<keyword evidence="2" id="KW-1003">Cell membrane</keyword>
<evidence type="ECO:0000256" key="3">
    <source>
        <dbReference type="ARBA" id="ARBA00022692"/>
    </source>
</evidence>
<protein>
    <recommendedName>
        <fullName evidence="9">Lipopolysaccharide biosynthesis protein</fullName>
    </recommendedName>
</protein>
<gene>
    <name evidence="7" type="ORF">FJM65_06700</name>
</gene>
<evidence type="ECO:0000256" key="5">
    <source>
        <dbReference type="ARBA" id="ARBA00023136"/>
    </source>
</evidence>
<feature type="transmembrane region" description="Helical" evidence="6">
    <location>
        <begin position="20"/>
        <end position="41"/>
    </location>
</feature>
<keyword evidence="3 6" id="KW-0812">Transmembrane</keyword>
<feature type="transmembrane region" description="Helical" evidence="6">
    <location>
        <begin position="194"/>
        <end position="215"/>
    </location>
</feature>
<dbReference type="RefSeq" id="WP_140620744.1">
    <property type="nucleotide sequence ID" value="NZ_VFRQ01000003.1"/>
</dbReference>
<keyword evidence="8" id="KW-1185">Reference proteome</keyword>
<comment type="subcellular location">
    <subcellularLocation>
        <location evidence="1">Cell membrane</location>
        <topology evidence="1">Multi-pass membrane protein</topology>
    </subcellularLocation>
</comment>
<feature type="transmembrane region" description="Helical" evidence="6">
    <location>
        <begin position="341"/>
        <end position="361"/>
    </location>
</feature>
<proteinExistence type="predicted"/>
<reference evidence="7 8" key="1">
    <citation type="submission" date="2019-06" db="EMBL/GenBank/DDBJ databases">
        <title>A novel bacterium of genus Pontibacter, isolated from marine sediment.</title>
        <authorList>
            <person name="Huang H."/>
            <person name="Mo K."/>
            <person name="Hu Y."/>
        </authorList>
    </citation>
    <scope>NUCLEOTIDE SEQUENCE [LARGE SCALE GENOMIC DNA]</scope>
    <source>
        <strain evidence="7 8">HB172049</strain>
    </source>
</reference>
<feature type="transmembrane region" description="Helical" evidence="6">
    <location>
        <begin position="151"/>
        <end position="173"/>
    </location>
</feature>
<accession>A0A501W532</accession>
<feature type="transmembrane region" description="Helical" evidence="6">
    <location>
        <begin position="367"/>
        <end position="386"/>
    </location>
</feature>
<evidence type="ECO:0000256" key="4">
    <source>
        <dbReference type="ARBA" id="ARBA00022989"/>
    </source>
</evidence>
<organism evidence="7 8">
    <name type="scientific">Pontibacter mangrovi</name>
    <dbReference type="NCBI Taxonomy" id="2589816"/>
    <lineage>
        <taxon>Bacteria</taxon>
        <taxon>Pseudomonadati</taxon>
        <taxon>Bacteroidota</taxon>
        <taxon>Cytophagia</taxon>
        <taxon>Cytophagales</taxon>
        <taxon>Hymenobacteraceae</taxon>
        <taxon>Pontibacter</taxon>
    </lineage>
</organism>
<feature type="transmembrane region" description="Helical" evidence="6">
    <location>
        <begin position="308"/>
        <end position="329"/>
    </location>
</feature>